<comment type="cofactor">
    <cofactor evidence="1">
        <name>Fe(2+)</name>
        <dbReference type="ChEBI" id="CHEBI:29033"/>
    </cofactor>
</comment>
<accession>A0ABD2LVZ6</accession>
<dbReference type="PANTHER" id="PTHR21052">
    <property type="entry name" value="SPERMATOGENESIS ASSOCIATED 11-RELATED"/>
    <property type="match status" value="1"/>
</dbReference>
<protein>
    <recommendedName>
        <fullName evidence="5">Alpha-ketoglutarate-dependent dioxygenase AlkB-like domain-containing protein</fullName>
    </recommendedName>
</protein>
<evidence type="ECO:0000313" key="4">
    <source>
        <dbReference type="Proteomes" id="UP001620626"/>
    </source>
</evidence>
<dbReference type="AlphaFoldDB" id="A0ABD2LVZ6"/>
<dbReference type="InterPro" id="IPR037151">
    <property type="entry name" value="AlkB-like_sf"/>
</dbReference>
<sequence length="338" mass="38505">MPIFTVGVSSVWPVPSRQFRLGPVPSGQFRLASSVLVTELARRNWPDGTGQTELARRNWPDGTGQTEPARRNWRDGTGQTELTRFRRFSNDILGGDVSAAIFQNITKPTIKCDEQENSSAPSCSSSSAHVHVQNRGQWPAELLAKFLADCSVFGDFVSEEEEKQLLDEVWPHMKRMRWEDEHWDGQIQRYREREQMLENWLPENQALIRRIWHTSFPAPFEPSPYVHILDLHQDGLISPHLDKSRYCGRVISGLSLLSASVMRMRHKSAELGPLCVADLLLSRRSLYRLSGSARYDFTHALLGADESRFGTQTVPRERRIALICREVVVPTAKSDQID</sequence>
<organism evidence="3 4">
    <name type="scientific">Heterodera trifolii</name>
    <dbReference type="NCBI Taxonomy" id="157864"/>
    <lineage>
        <taxon>Eukaryota</taxon>
        <taxon>Metazoa</taxon>
        <taxon>Ecdysozoa</taxon>
        <taxon>Nematoda</taxon>
        <taxon>Chromadorea</taxon>
        <taxon>Rhabditida</taxon>
        <taxon>Tylenchina</taxon>
        <taxon>Tylenchomorpha</taxon>
        <taxon>Tylenchoidea</taxon>
        <taxon>Heteroderidae</taxon>
        <taxon>Heteroderinae</taxon>
        <taxon>Heterodera</taxon>
    </lineage>
</organism>
<dbReference type="EMBL" id="JBICBT010000249">
    <property type="protein sequence ID" value="KAL3119374.1"/>
    <property type="molecule type" value="Genomic_DNA"/>
</dbReference>
<comment type="caution">
    <text evidence="3">The sequence shown here is derived from an EMBL/GenBank/DDBJ whole genome shotgun (WGS) entry which is preliminary data.</text>
</comment>
<evidence type="ECO:0000256" key="2">
    <source>
        <dbReference type="SAM" id="MobiDB-lite"/>
    </source>
</evidence>
<dbReference type="Gene3D" id="2.60.120.590">
    <property type="entry name" value="Alpha-ketoglutarate-dependent dioxygenase AlkB-like"/>
    <property type="match status" value="1"/>
</dbReference>
<evidence type="ECO:0000256" key="1">
    <source>
        <dbReference type="ARBA" id="ARBA00001954"/>
    </source>
</evidence>
<keyword evidence="4" id="KW-1185">Reference proteome</keyword>
<evidence type="ECO:0000313" key="3">
    <source>
        <dbReference type="EMBL" id="KAL3119374.1"/>
    </source>
</evidence>
<gene>
    <name evidence="3" type="ORF">niasHT_006571</name>
</gene>
<reference evidence="3 4" key="1">
    <citation type="submission" date="2024-10" db="EMBL/GenBank/DDBJ databases">
        <authorList>
            <person name="Kim D."/>
        </authorList>
    </citation>
    <scope>NUCLEOTIDE SEQUENCE [LARGE SCALE GENOMIC DNA]</scope>
    <source>
        <strain evidence="3">BH-2024</strain>
    </source>
</reference>
<dbReference type="InterPro" id="IPR032870">
    <property type="entry name" value="ALKBH7-like"/>
</dbReference>
<dbReference type="PANTHER" id="PTHR21052:SF0">
    <property type="entry name" value="ALPHA-KETOGLUTARATE-DEPENDENT DIOXYGENASE ALKB HOMOLOG 7, MITOCHONDRIAL"/>
    <property type="match status" value="1"/>
</dbReference>
<dbReference type="SUPFAM" id="SSF51197">
    <property type="entry name" value="Clavaminate synthase-like"/>
    <property type="match status" value="1"/>
</dbReference>
<name>A0ABD2LVZ6_9BILA</name>
<proteinExistence type="predicted"/>
<evidence type="ECO:0008006" key="5">
    <source>
        <dbReference type="Google" id="ProtNLM"/>
    </source>
</evidence>
<dbReference type="Proteomes" id="UP001620626">
    <property type="component" value="Unassembled WGS sequence"/>
</dbReference>
<feature type="region of interest" description="Disordered" evidence="2">
    <location>
        <begin position="47"/>
        <end position="72"/>
    </location>
</feature>